<dbReference type="OrthoDB" id="6610549at2759"/>
<gene>
    <name evidence="4" type="primary">LOC113789002</name>
</gene>
<feature type="region of interest" description="Disordered" evidence="1">
    <location>
        <begin position="88"/>
        <end position="112"/>
    </location>
</feature>
<evidence type="ECO:0000313" key="4">
    <source>
        <dbReference type="RefSeq" id="XP_027194286.1"/>
    </source>
</evidence>
<feature type="compositionally biased region" description="Low complexity" evidence="1">
    <location>
        <begin position="97"/>
        <end position="109"/>
    </location>
</feature>
<feature type="compositionally biased region" description="Basic residues" evidence="1">
    <location>
        <begin position="200"/>
        <end position="216"/>
    </location>
</feature>
<evidence type="ECO:0000256" key="2">
    <source>
        <dbReference type="SAM" id="Phobius"/>
    </source>
</evidence>
<dbReference type="RefSeq" id="XP_027194286.1">
    <property type="nucleotide sequence ID" value="XM_027338485.1"/>
</dbReference>
<protein>
    <submittedName>
        <fullName evidence="4">Uncharacterized protein LOC113789002 isoform X2</fullName>
    </submittedName>
</protein>
<evidence type="ECO:0000313" key="3">
    <source>
        <dbReference type="Proteomes" id="UP000515146"/>
    </source>
</evidence>
<proteinExistence type="predicted"/>
<dbReference type="Proteomes" id="UP000515146">
    <property type="component" value="Unplaced"/>
</dbReference>
<sequence>MMIMVVSQSVIIMKMMVMKKNKDITDNKTFSQTANVFEYQNCINDNDCNDNHQDNRSIISTTTTTTTILPSTFKFECHEGFCRRQNQSFNINDEQESSTTTSTTTTTTTNRNRSGNHMILILIIMAIMFFGMCMAMNLFSRARFKERRGIFSNPRLLKVATHNSSTSSSSQKQEHLDHKKITNSNRKHHRLRLLHDSKFRNKHHHRNSRHDRTRRHNNGDDCNDSDQQNDEQQKITTIDMDIDMNVLPSDNHHNM</sequence>
<keyword evidence="2" id="KW-1133">Transmembrane helix</keyword>
<accession>A0A6P6XN09</accession>
<organism evidence="3 4">
    <name type="scientific">Dermatophagoides pteronyssinus</name>
    <name type="common">European house dust mite</name>
    <dbReference type="NCBI Taxonomy" id="6956"/>
    <lineage>
        <taxon>Eukaryota</taxon>
        <taxon>Metazoa</taxon>
        <taxon>Ecdysozoa</taxon>
        <taxon>Arthropoda</taxon>
        <taxon>Chelicerata</taxon>
        <taxon>Arachnida</taxon>
        <taxon>Acari</taxon>
        <taxon>Acariformes</taxon>
        <taxon>Sarcoptiformes</taxon>
        <taxon>Astigmata</taxon>
        <taxon>Psoroptidia</taxon>
        <taxon>Analgoidea</taxon>
        <taxon>Pyroglyphidae</taxon>
        <taxon>Dermatophagoidinae</taxon>
        <taxon>Dermatophagoides</taxon>
    </lineage>
</organism>
<feature type="region of interest" description="Disordered" evidence="1">
    <location>
        <begin position="161"/>
        <end position="231"/>
    </location>
</feature>
<keyword evidence="3" id="KW-1185">Reference proteome</keyword>
<feature type="transmembrane region" description="Helical" evidence="2">
    <location>
        <begin position="118"/>
        <end position="139"/>
    </location>
</feature>
<keyword evidence="2" id="KW-0812">Transmembrane</keyword>
<reference evidence="4" key="1">
    <citation type="submission" date="2025-08" db="UniProtKB">
        <authorList>
            <consortium name="RefSeq"/>
        </authorList>
    </citation>
    <scope>IDENTIFICATION</scope>
    <source>
        <strain evidence="4">Airmid</strain>
    </source>
</reference>
<evidence type="ECO:0000256" key="1">
    <source>
        <dbReference type="SAM" id="MobiDB-lite"/>
    </source>
</evidence>
<dbReference type="AlphaFoldDB" id="A0A6P6XN09"/>
<name>A0A6P6XN09_DERPT</name>
<keyword evidence="2" id="KW-0472">Membrane</keyword>
<dbReference type="CTD" id="43453"/>